<evidence type="ECO:0008006" key="3">
    <source>
        <dbReference type="Google" id="ProtNLM"/>
    </source>
</evidence>
<organism evidence="1 2">
    <name type="scientific">Ferrimonas gelatinilytica</name>
    <dbReference type="NCBI Taxonomy" id="1255257"/>
    <lineage>
        <taxon>Bacteria</taxon>
        <taxon>Pseudomonadati</taxon>
        <taxon>Pseudomonadota</taxon>
        <taxon>Gammaproteobacteria</taxon>
        <taxon>Alteromonadales</taxon>
        <taxon>Ferrimonadaceae</taxon>
        <taxon>Ferrimonas</taxon>
    </lineage>
</organism>
<name>A0ABP9SF96_9GAMM</name>
<comment type="caution">
    <text evidence="1">The sequence shown here is derived from an EMBL/GenBank/DDBJ whole genome shotgun (WGS) entry which is preliminary data.</text>
</comment>
<dbReference type="Proteomes" id="UP001501600">
    <property type="component" value="Unassembled WGS sequence"/>
</dbReference>
<evidence type="ECO:0000313" key="1">
    <source>
        <dbReference type="EMBL" id="GAA5194556.1"/>
    </source>
</evidence>
<dbReference type="EMBL" id="BAABLF010000029">
    <property type="protein sequence ID" value="GAA5194556.1"/>
    <property type="molecule type" value="Genomic_DNA"/>
</dbReference>
<accession>A0ABP9SF96</accession>
<gene>
    <name evidence="1" type="ORF">GCM10025772_27750</name>
</gene>
<reference evidence="2" key="1">
    <citation type="journal article" date="2019" name="Int. J. Syst. Evol. Microbiol.">
        <title>The Global Catalogue of Microorganisms (GCM) 10K type strain sequencing project: providing services to taxonomists for standard genome sequencing and annotation.</title>
        <authorList>
            <consortium name="The Broad Institute Genomics Platform"/>
            <consortium name="The Broad Institute Genome Sequencing Center for Infectious Disease"/>
            <person name="Wu L."/>
            <person name="Ma J."/>
        </authorList>
    </citation>
    <scope>NUCLEOTIDE SEQUENCE [LARGE SCALE GENOMIC DNA]</scope>
    <source>
        <strain evidence="2">JCM 18720</strain>
    </source>
</reference>
<proteinExistence type="predicted"/>
<keyword evidence="2" id="KW-1185">Reference proteome</keyword>
<dbReference type="RefSeq" id="WP_345317769.1">
    <property type="nucleotide sequence ID" value="NZ_BAABLF010000029.1"/>
</dbReference>
<evidence type="ECO:0000313" key="2">
    <source>
        <dbReference type="Proteomes" id="UP001501600"/>
    </source>
</evidence>
<protein>
    <recommendedName>
        <fullName evidence="3">Nuclear transport factor 2 family protein</fullName>
    </recommendedName>
</protein>
<sequence>MRALFFAFFILSFGVQSAEYQDDIDKFFDLYSSGKVNEAVDTIYSSNSYVSAIPDQIKNIKTQLSALEGLVGSIQHINRVDTFSVGELLVQVTYIVTYARQPVRFEFQFFKVKDGWRTYSFSFDDEIDEEIKAAARKALLIQPE</sequence>